<keyword evidence="1" id="KW-0812">Transmembrane</keyword>
<dbReference type="InterPro" id="IPR031876">
    <property type="entry name" value="DUF4760"/>
</dbReference>
<evidence type="ECO:0000256" key="1">
    <source>
        <dbReference type="SAM" id="Phobius"/>
    </source>
</evidence>
<evidence type="ECO:0008006" key="4">
    <source>
        <dbReference type="Google" id="ProtNLM"/>
    </source>
</evidence>
<comment type="caution">
    <text evidence="2">The sequence shown here is derived from an EMBL/GenBank/DDBJ whole genome shotgun (WGS) entry which is preliminary data.</text>
</comment>
<feature type="transmembrane region" description="Helical" evidence="1">
    <location>
        <begin position="12"/>
        <end position="30"/>
    </location>
</feature>
<keyword evidence="3" id="KW-1185">Reference proteome</keyword>
<reference evidence="2 3" key="1">
    <citation type="submission" date="2017-06" db="EMBL/GenBank/DDBJ databases">
        <title>Genome sequencing of cyanobaciteial culture collection at National Institute for Environmental Studies (NIES).</title>
        <authorList>
            <person name="Hirose Y."/>
            <person name="Shimura Y."/>
            <person name="Fujisawa T."/>
            <person name="Nakamura Y."/>
            <person name="Kawachi M."/>
        </authorList>
    </citation>
    <scope>NUCLEOTIDE SEQUENCE [LARGE SCALE GENOMIC DNA]</scope>
    <source>
        <strain evidence="2 3">NIES-4072</strain>
    </source>
</reference>
<sequence length="162" mass="19358">MNLMTLDDCRNIAIILGTFVALLTWIKGVYEYTRQLAQKRSEQYAEIRKRFRESKVISKLISMLETNDSNLVEVSWSEKVELLGFYEDIALMVNSGIIKHNVAFYMFGYYAIRCWESNYFWADVNRNSPYWSLFRNFVNEMKAAEVIFLEDSFIFRPKNYRF</sequence>
<proteinExistence type="predicted"/>
<evidence type="ECO:0000313" key="3">
    <source>
        <dbReference type="Proteomes" id="UP000245124"/>
    </source>
</evidence>
<dbReference type="Pfam" id="PF15956">
    <property type="entry name" value="DUF4760"/>
    <property type="match status" value="1"/>
</dbReference>
<evidence type="ECO:0000313" key="2">
    <source>
        <dbReference type="EMBL" id="GBG18337.1"/>
    </source>
</evidence>
<keyword evidence="1" id="KW-1133">Transmembrane helix</keyword>
<organism evidence="2 3">
    <name type="scientific">Nostoc commune NIES-4072</name>
    <dbReference type="NCBI Taxonomy" id="2005467"/>
    <lineage>
        <taxon>Bacteria</taxon>
        <taxon>Bacillati</taxon>
        <taxon>Cyanobacteriota</taxon>
        <taxon>Cyanophyceae</taxon>
        <taxon>Nostocales</taxon>
        <taxon>Nostocaceae</taxon>
        <taxon>Nostoc</taxon>
    </lineage>
</organism>
<gene>
    <name evidence="2" type="ORF">NIES4072_20010</name>
</gene>
<dbReference type="AlphaFoldDB" id="A0A2R5FI23"/>
<dbReference type="Proteomes" id="UP000245124">
    <property type="component" value="Unassembled WGS sequence"/>
</dbReference>
<protein>
    <recommendedName>
        <fullName evidence="4">DUF4760 domain-containing protein</fullName>
    </recommendedName>
</protein>
<keyword evidence="1" id="KW-0472">Membrane</keyword>
<dbReference type="EMBL" id="BDUD01000001">
    <property type="protein sequence ID" value="GBG18337.1"/>
    <property type="molecule type" value="Genomic_DNA"/>
</dbReference>
<name>A0A2R5FI23_NOSCO</name>
<accession>A0A2R5FI23</accession>